<dbReference type="EMBL" id="WKEW01000017">
    <property type="protein sequence ID" value="MCF5056873.1"/>
    <property type="molecule type" value="Genomic_DNA"/>
</dbReference>
<comment type="caution">
    <text evidence="1">The sequence shown here is derived from an EMBL/GenBank/DDBJ whole genome shotgun (WGS) entry which is preliminary data.</text>
</comment>
<gene>
    <name evidence="1" type="ORF">GIW75_07875</name>
</gene>
<keyword evidence="2" id="KW-1185">Reference proteome</keyword>
<evidence type="ECO:0000313" key="2">
    <source>
        <dbReference type="Proteomes" id="UP000814172"/>
    </source>
</evidence>
<dbReference type="RefSeq" id="WP_236299360.1">
    <property type="nucleotide sequence ID" value="NZ_WKEB01000014.1"/>
</dbReference>
<protein>
    <submittedName>
        <fullName evidence="1">Uncharacterized protein</fullName>
    </submittedName>
</protein>
<organism evidence="1 2">
    <name type="scientific">Pseudomonas proteolytica</name>
    <dbReference type="NCBI Taxonomy" id="219574"/>
    <lineage>
        <taxon>Bacteria</taxon>
        <taxon>Pseudomonadati</taxon>
        <taxon>Pseudomonadota</taxon>
        <taxon>Gammaproteobacteria</taxon>
        <taxon>Pseudomonadales</taxon>
        <taxon>Pseudomonadaceae</taxon>
        <taxon>Pseudomonas</taxon>
    </lineage>
</organism>
<sequence>MQMDSAAYMLESSVMMAPLERRICDFYDPRRVGVVVVPSATSNYPTYGFESKIVSSHSSSVNNIIDFGSSKNIVGLNADVFGAEIVSGLWIENKLVDIKVQPLAGELIAAIEEQLDSIYALDAAALIDTEQSRVSIRAVVDVVEDYIKAKDLWSLNEFLAVANPTMLRKITNVSILRTSFRMREKLSNWAGLYERVYAHLTETDQDPERALRGLSRPKVVKIA</sequence>
<dbReference type="Proteomes" id="UP000814172">
    <property type="component" value="Unassembled WGS sequence"/>
</dbReference>
<accession>A0AAW5A007</accession>
<reference evidence="1 2" key="1">
    <citation type="submission" date="2019-11" db="EMBL/GenBank/DDBJ databases">
        <title>Epiphytic Pseudomonas syringae from cherry orchards.</title>
        <authorList>
            <person name="Hulin M.T."/>
        </authorList>
    </citation>
    <scope>NUCLEOTIDE SEQUENCE [LARGE SCALE GENOMIC DNA]</scope>
    <source>
        <strain evidence="1 2">PA-6-9F</strain>
    </source>
</reference>
<dbReference type="AlphaFoldDB" id="A0AAW5A007"/>
<name>A0AAW5A007_9PSED</name>
<evidence type="ECO:0000313" key="1">
    <source>
        <dbReference type="EMBL" id="MCF5056873.1"/>
    </source>
</evidence>
<proteinExistence type="predicted"/>